<dbReference type="InterPro" id="IPR013929">
    <property type="entry name" value="RPAP1_C"/>
</dbReference>
<dbReference type="OrthoDB" id="348201at2759"/>
<sequence>MSVNLKRPKGIGEEDEDELFKFQEEFLRQKSLQPSAKVVKLTNKVQVGEEKPRPKLDFESDNQAFSAVLSDIVEKPTLKEFSDTRPKSCNQLPKIEKLNLKELNQHGSGNKKSLFAQNLERQGRLKSFFDLNQVVQPSSLREDEKIKLVEKQITQEKTVRTQIISGQGLTSKKDAEQIHLENLELLSKMKPEEILAEKNKLMQQLDPKIIAFIKKKSNQSPFGFRSEADKPQTSERPSDQDILEQLHIKPNKKWLHMDKIEYDKLEWMLKPRNVAKTEGSKSARFDFEGNLVAPEEEVPTIRALHHHGSEPDLAGYTLDELFHLARSKFNQQRVLALQTLGNILKRCHFGDYHEVIKSADDTQEQENDQNNLLNQLVEGGILFLLRWNLDDQTESIIIASLEAIDNLLHHAEQEDVLDYTFDLYDGHESPCLHPFSSIFADNKPKLSLDKNLNVAEEKDLEELKDDEFVRVDLIRGLFRMNLMERLFYLLNLYQPLNQVKVEEKIFSILFRCVRHSPQISFELIEKHSSLVDLMAKKFLPTFIDQNACDVPSLLPNSTKTVKLLRLLSNTGPTLAFNLYKKFNLKVKIVNYLTLEKYLTEPNWADLAIGLETETVRLLKTLIVYSHKEMGYECVIDFYEVLIEKLKNLMAHVGEENWKKVSLMQSIVSLFGLVLKSATEPNLNFVSEISAAVYSLVASFVQKKFASLFNNQIDQVTENINFNLYSTCLNYLVDYLEKMELLTSFEKPADLSSRKRMYVEILIDSLVEPLVCKKYAINQLKLEQLVLSKLGTFSVYSQGPVREKFGKIFSNNLSYLPTICHISKIDQCDVIRQSPFGFLAAFIRLYNLCFINRINVIDDSKFSNTKSLLINSYINSYLKYFVENNDQSLGSPLRSFYPAKFENWFVFNFLKTAFNLFNFEEEENDQADEIMSSLEKYTDQEINESRNQKRFFYLVSLSLLVKFRKGEESLIFEVLSLFTFNLNFWSLYIDNKKTVSSGPADKSFNSLIQYFSKLDLNNSLPQIKFSHININFAQSETILINRSFIENMESTHIYDLLNQIKFSYLQNQTLLECRLLDHSKNLKKINNSHLNTLFLSTDYSNQFLLRPDWIYAPILSEKAEFSKISMLKDKEKDNQIQKTISNLSNSLKFIYLLESYFDKDYLEKNLNSTLRYIKLLFVYLFDPEVFLEKQIITIMYLIFFKYVQDRKQPLSNLNFDQKFSDIISFYDFYQHLLNQYDSSSFGDYLFAQYLVVPLQQCYPVKYRQLFWSDFHYLFKYMKFNDESSKMLIPLRKFVQPNEKYLNMIRLYSQLMLDPNDFKLVSESTLGYAILVASLNSFIFEHINKFENKVEFDFKKLLATNFMKLNEKIRKDLFYYKDIHETIEHYEQLPDIRKQWLDQLMS</sequence>
<feature type="domain" description="RPAP1 N-terminal" evidence="6">
    <location>
        <begin position="176"/>
        <end position="219"/>
    </location>
</feature>
<dbReference type="Proteomes" id="UP000276133">
    <property type="component" value="Unassembled WGS sequence"/>
</dbReference>
<accession>A0A3M7Q7P2</accession>
<name>A0A3M7Q7P2_BRAPC</name>
<dbReference type="InterPro" id="IPR013930">
    <property type="entry name" value="RPAP1_N"/>
</dbReference>
<evidence type="ECO:0000256" key="1">
    <source>
        <dbReference type="ARBA" id="ARBA00004123"/>
    </source>
</evidence>
<dbReference type="Pfam" id="PF25766">
    <property type="entry name" value="TPR_RPAP1"/>
    <property type="match status" value="1"/>
</dbReference>
<comment type="subcellular location">
    <subcellularLocation>
        <location evidence="1">Nucleus</location>
    </subcellularLocation>
</comment>
<gene>
    <name evidence="8" type="ORF">BpHYR1_011708</name>
</gene>
<dbReference type="Pfam" id="PF08621">
    <property type="entry name" value="RPAP1_N"/>
    <property type="match status" value="1"/>
</dbReference>
<dbReference type="EMBL" id="REGN01007123">
    <property type="protein sequence ID" value="RNA07214.1"/>
    <property type="molecule type" value="Genomic_DNA"/>
</dbReference>
<comment type="caution">
    <text evidence="8">The sequence shown here is derived from an EMBL/GenBank/DDBJ whole genome shotgun (WGS) entry which is preliminary data.</text>
</comment>
<dbReference type="PANTHER" id="PTHR21483:SF18">
    <property type="entry name" value="RNA POLYMERASE II-ASSOCIATED PROTEIN 1"/>
    <property type="match status" value="1"/>
</dbReference>
<proteinExistence type="inferred from homology"/>
<evidence type="ECO:0000313" key="8">
    <source>
        <dbReference type="EMBL" id="RNA07214.1"/>
    </source>
</evidence>
<dbReference type="PANTHER" id="PTHR21483">
    <property type="entry name" value="RNA POLYMERASE II-ASSOCIATED PROTEIN 1"/>
    <property type="match status" value="1"/>
</dbReference>
<dbReference type="SUPFAM" id="SSF48371">
    <property type="entry name" value="ARM repeat"/>
    <property type="match status" value="1"/>
</dbReference>
<dbReference type="InterPro" id="IPR039913">
    <property type="entry name" value="RPAP1/Rba50"/>
</dbReference>
<dbReference type="InterPro" id="IPR016024">
    <property type="entry name" value="ARM-type_fold"/>
</dbReference>
<keyword evidence="4" id="KW-0539">Nucleus</keyword>
<dbReference type="Pfam" id="PF08620">
    <property type="entry name" value="RPAP1_C"/>
    <property type="match status" value="1"/>
</dbReference>
<comment type="similarity">
    <text evidence="2">Belongs to the RPAP1 family.</text>
</comment>
<evidence type="ECO:0000259" key="7">
    <source>
        <dbReference type="Pfam" id="PF25766"/>
    </source>
</evidence>
<dbReference type="GO" id="GO:0006366">
    <property type="term" value="P:transcription by RNA polymerase II"/>
    <property type="evidence" value="ECO:0007669"/>
    <property type="project" value="InterPro"/>
</dbReference>
<keyword evidence="3" id="KW-0804">Transcription</keyword>
<evidence type="ECO:0000313" key="9">
    <source>
        <dbReference type="Proteomes" id="UP000276133"/>
    </source>
</evidence>
<keyword evidence="9" id="KW-1185">Reference proteome</keyword>
<feature type="domain" description="RPAP1/MINIYO-like TPR repeats" evidence="7">
    <location>
        <begin position="1128"/>
        <end position="1342"/>
    </location>
</feature>
<evidence type="ECO:0000256" key="4">
    <source>
        <dbReference type="ARBA" id="ARBA00023242"/>
    </source>
</evidence>
<evidence type="ECO:0000256" key="3">
    <source>
        <dbReference type="ARBA" id="ARBA00023163"/>
    </source>
</evidence>
<reference evidence="8 9" key="1">
    <citation type="journal article" date="2018" name="Sci. Rep.">
        <title>Genomic signatures of local adaptation to the degree of environmental predictability in rotifers.</title>
        <authorList>
            <person name="Franch-Gras L."/>
            <person name="Hahn C."/>
            <person name="Garcia-Roger E.M."/>
            <person name="Carmona M.J."/>
            <person name="Serra M."/>
            <person name="Gomez A."/>
        </authorList>
    </citation>
    <scope>NUCLEOTIDE SEQUENCE [LARGE SCALE GENOMIC DNA]</scope>
    <source>
        <strain evidence="8">HYR1</strain>
    </source>
</reference>
<evidence type="ECO:0000259" key="5">
    <source>
        <dbReference type="Pfam" id="PF08620"/>
    </source>
</evidence>
<dbReference type="STRING" id="10195.A0A3M7Q7P2"/>
<protein>
    <submittedName>
        <fullName evidence="8">RNA polymerase II-associated 1</fullName>
    </submittedName>
</protein>
<evidence type="ECO:0000259" key="6">
    <source>
        <dbReference type="Pfam" id="PF08621"/>
    </source>
</evidence>
<organism evidence="8 9">
    <name type="scientific">Brachionus plicatilis</name>
    <name type="common">Marine rotifer</name>
    <name type="synonym">Brachionus muelleri</name>
    <dbReference type="NCBI Taxonomy" id="10195"/>
    <lineage>
        <taxon>Eukaryota</taxon>
        <taxon>Metazoa</taxon>
        <taxon>Spiralia</taxon>
        <taxon>Gnathifera</taxon>
        <taxon>Rotifera</taxon>
        <taxon>Eurotatoria</taxon>
        <taxon>Monogononta</taxon>
        <taxon>Pseudotrocha</taxon>
        <taxon>Ploima</taxon>
        <taxon>Brachionidae</taxon>
        <taxon>Brachionus</taxon>
    </lineage>
</organism>
<feature type="domain" description="RPAP1 C-terminal" evidence="5">
    <location>
        <begin position="283"/>
        <end position="347"/>
    </location>
</feature>
<evidence type="ECO:0000256" key="2">
    <source>
        <dbReference type="ARBA" id="ARBA00009953"/>
    </source>
</evidence>
<dbReference type="InterPro" id="IPR057989">
    <property type="entry name" value="TPR_RPAP1/MINIYO-like"/>
</dbReference>